<dbReference type="InterPro" id="IPR025157">
    <property type="entry name" value="Hemagglutinin_rpt"/>
</dbReference>
<dbReference type="InterPro" id="IPR008638">
    <property type="entry name" value="FhaB/CdiA-like_TPS"/>
</dbReference>
<reference evidence="3 4" key="1">
    <citation type="submission" date="2020-04" db="EMBL/GenBank/DDBJ databases">
        <authorList>
            <person name="De Canck E."/>
        </authorList>
    </citation>
    <scope>NUCLEOTIDE SEQUENCE [LARGE SCALE GENOMIC DNA]</scope>
    <source>
        <strain evidence="3 4">LMG 29739</strain>
    </source>
</reference>
<feature type="compositionally biased region" description="Basic and acidic residues" evidence="1">
    <location>
        <begin position="1849"/>
        <end position="1860"/>
    </location>
</feature>
<keyword evidence="4" id="KW-1185">Reference proteome</keyword>
<accession>A0A6J5EFX0</accession>
<dbReference type="Gene3D" id="2.160.20.10">
    <property type="entry name" value="Single-stranded right-handed beta-helix, Pectin lyase-like"/>
    <property type="match status" value="1"/>
</dbReference>
<dbReference type="GO" id="GO:0016787">
    <property type="term" value="F:hydrolase activity"/>
    <property type="evidence" value="ECO:0007669"/>
    <property type="project" value="UniProtKB-KW"/>
</dbReference>
<dbReference type="SUPFAM" id="SSF51126">
    <property type="entry name" value="Pectin lyase-like"/>
    <property type="match status" value="1"/>
</dbReference>
<feature type="compositionally biased region" description="Low complexity" evidence="1">
    <location>
        <begin position="1861"/>
        <end position="1877"/>
    </location>
</feature>
<dbReference type="InterPro" id="IPR024973">
    <property type="entry name" value="ESPR"/>
</dbReference>
<evidence type="ECO:0000256" key="1">
    <source>
        <dbReference type="SAM" id="MobiDB-lite"/>
    </source>
</evidence>
<sequence length="2796" mass="274286">MNKRTYRLVFSRVRGMLVAVEETATGTAKANRGESSAIGQTPTPWRMPGFTQRLTAIAVMLLFGTASTLTDAQVVAGGSHAPSVIQTANGLQQVNINKPATAAGVSVNTYSQFNVPQAGIVLNNSSVLTNTQQAGYINGNPNFASGQSAKIIVNQVNSASASAINGYIEVAGARAEVIVANPSGISVDGGGFINTSRAILTTGTPNYAADGSLANFSVNSGTITVQGAGFNASNVDEVDLLARAVQVNASLYANNLNVITGSNQVDHNTLAATPIAGSGPAPGYSIDVSQLGGMYSGKIVLVGTEQGVGVSNAGVIAAQAGDLTLTSSGQLVQSGQMSASGNVAISAASVANSGTIYAQQTASVGTSGTLTNSGTLAAQQNTGINAASVASTGTLGAGVNNDGSVGTSGDLSVAASGQLNATGENVAGGNASFSGSGVSLAGSQTAASGNLSLTATAGDLNLTGATTSAGGAVNAQAAGTLTNDRGTLTGGGVTLTAGNLSNQGGEISAQGPLVAQASGQIANQGGEFVSQGAMQMHGGAIANDQGTLQSAAGLSVSGTSLDNTAGRITSLNGDGLTVTTTGQLTNVAGTTAAGAQGGVIGGNGAVTLQGGSIVNQGVVTAQTDLDVAAQSIDNSGGSLQATDNATVNAGAHLTNSGGTIAAGQTASVTATTLDNSAGTTQAVQLSLNATNLVNHAGTITQTGSAAMNVAVSGTLDNSAGGTLQTNSTNLTLAPVTLDNDGGTILDAGTGTLTIAPGNGAGSMSNAGGEIIAAGQIAVQAASLNNATGVLAADGNIAANVAGDINNTQGAIRSLASLSLSSGGALTNTNGQIQSGTGATGDASTLAIQAASIDNTGGLISNLGAGNTTVQGGSQTVNSGGQITGNGNVSVVTSTLSNTQGAQLSGANVAVQANTVDNSGGRIGNIASSNGDVTITTTGAIASTNGAIGATHDLTVNAATLTGGGAYSATDSATVNMQGNFAPTSGFQFNAGNNLAFTLPGTFTNSALLEAADNLSVTAGAIANSGEMMAGGTLTTHSNTLQNTGSIVGGSVSLNATQSLLNVGPAALIGATNSNGLLELLAPDIENRDDTTMTDTQATTAIFGLGSIMLAGGKDANGNYTNANLIRNQSALIQSAGNMTLDASQVTNTRTTMTTTGFNQPVDPSLLTQLGISLSGCTAVTMAACSGQYVGWSDATPDMIGGVDTEPPHGGQWNSGYQYTTYTGVALANEIASISPQAQMIAGGNLDASKVGLFQNYWSAVAATGNIATPVTLDQNSWQGQTAPEVQVTYSGYYHYTNYDHSIGDWTLPFGDVPFVGSNPGGYAQAAPADIRTYALPAYESTFVAGGTLSGTGVSINNTAGNAGIPSLGLTAGQSVSGVSAGGVKGSTGLIDPIIAAATAVNVLNNLTIPQGGLFKQATAPGAEYLIETNPAFTIQTSFVSSDYYLSQLGLNPQTTEKRLGDGLYEQQLVQDQITSLTGKSVLGPYTDTQSMYQSLLAAGASLAQSLDLPLGASLSAAQVAALTTNVVIMQTEVVDGQSVLVPVVYLAQASQQNAQGPVIAATNVDLQNTQTFTNSGTVQASNTLSIQGQQIDNALGTLQSGGQMSLITTGNVDLTSATVNAGSLALNAGGNLILNTAVNTVSQVSASGATRTTTTLGAIANLNVTGDAAITTGGNFEQNAGDLNVGGSLGLSVGGNWDLGSEQSGEHQVVERANGVSNTNINTSTGSSVTVGGVSEIGVGGNLTATGANINLAGGGVIAAQGDVTLQAATTTSTVDSSSSGSDGHGSYSESSHTSDDALTGTTLNAGNSLIVAAGNDINVIGSTINLDTGTATLAAVGNVNIGAATGTHVDDSQEQHSHSEVVSGKEVSSSSDTTTTLSQGSLISADAVSISSGKDINVVGSAIVGTNAVSLGAAHDVNITTSQDTMQSSGSYQEKDSGLGTSGLSVTIGSRETATTDQESSVTNNASIIGSSTGNVSITAGHDLGITGSEVVAGGNVALTGQNVTVNAAYDTYNESQSQQVSQSGLSVGLGGGLVSLGESMANSVRQGAESGDSRLAAVQGVAAAEMAYQNRGAIGNAASGLENGDASSATQGVQLQISIGSSHSSSNSSTSITTAKGSSIIGNGNVTVTATGAPDANGSAQAGTGNITMTGATVTGKNVTLDANNAITLQSAQSTEQDSSSNSSSGWNAGVGIGVGKSTGISVFASGSNSHGQGNGSSVTQNNTTIAAGDTLTMKSGGDTTLAGAQVSGNTANVDVGGNLTMTSLQDTSTYGSNQHSSGFSGTLTYGYGGSVDASISHTSIDSNYASVNQQTGIVAGTGGFDVNVAGHTQLNGAEIASAAPAENNNLTTGSLGFTDIQNTMSYSGSSEGFSLSGGPSFAQTGASASGTTYAAVSPGTITVKSDQQSGTDSTAGLSRDTANANQTVQNTFNLQQVQNNLAFAQAFGKTATYAAGQIADELENSIPAFAEGGVARDAMHAAVAAIGAALSGGNIAGAIGGSLAGDALQSLAQPLIEQAVAQVPVEDQTALRNALNEIVAAAGGAAGGALAGGGSSGAIAGAGSAANNEVYNRQLDDSERQWASNNATAFAQFYEQQTGQTITTDQAQQMLLVNGYMMVDAAAAAGGSGYNATAAQYISAKSNGLFVATPADYNNPFANGSSSGLSPEQLAMPGGVPAVPSPDYVSANGSGMTMAYGTALNLHDGQIYLNPGANLPFAPSGSILWGFIIGKGADASSATNSLLNGGAYVGGGCFLICVGLNHSIGGNTAIEVGFGLPGASVGTSVGIPIGGPHGKIQ</sequence>
<dbReference type="NCBIfam" id="TIGR01731">
    <property type="entry name" value="fil_hemag_20aa"/>
    <property type="match status" value="19"/>
</dbReference>
<feature type="compositionally biased region" description="Low complexity" evidence="1">
    <location>
        <begin position="1772"/>
        <end position="1792"/>
    </location>
</feature>
<dbReference type="Pfam" id="PF13018">
    <property type="entry name" value="ESPR"/>
    <property type="match status" value="1"/>
</dbReference>
<gene>
    <name evidence="3" type="primary">cdiA2_4</name>
    <name evidence="3" type="ORF">LMG29739_04291</name>
</gene>
<proteinExistence type="predicted"/>
<dbReference type="InterPro" id="IPR010069">
    <property type="entry name" value="CdiA_FHA1_rpt"/>
</dbReference>
<keyword evidence="3" id="KW-0378">Hydrolase</keyword>
<dbReference type="Proteomes" id="UP000494329">
    <property type="component" value="Unassembled WGS sequence"/>
</dbReference>
<feature type="compositionally biased region" description="Polar residues" evidence="1">
    <location>
        <begin position="1923"/>
        <end position="1933"/>
    </location>
</feature>
<dbReference type="EC" id="3.1.-.-" evidence="3"/>
<name>A0A6J5EFX0_9BURK</name>
<feature type="region of interest" description="Disordered" evidence="1">
    <location>
        <begin position="1772"/>
        <end position="1800"/>
    </location>
</feature>
<feature type="domain" description="Filamentous haemagglutinin FhaB/tRNA nuclease CdiA-like TPS" evidence="2">
    <location>
        <begin position="88"/>
        <end position="210"/>
    </location>
</feature>
<dbReference type="InterPro" id="IPR011050">
    <property type="entry name" value="Pectin_lyase_fold/virulence"/>
</dbReference>
<evidence type="ECO:0000313" key="3">
    <source>
        <dbReference type="EMBL" id="CAB3764251.1"/>
    </source>
</evidence>
<dbReference type="EMBL" id="CADIKF010000037">
    <property type="protein sequence ID" value="CAB3764251.1"/>
    <property type="molecule type" value="Genomic_DNA"/>
</dbReference>
<feature type="region of interest" description="Disordered" evidence="1">
    <location>
        <begin position="1849"/>
        <end position="1877"/>
    </location>
</feature>
<dbReference type="Pfam" id="PF13332">
    <property type="entry name" value="Fil_haemagg_2"/>
    <property type="match status" value="3"/>
</dbReference>
<dbReference type="RefSeq" id="WP_175113105.1">
    <property type="nucleotide sequence ID" value="NZ_JBHLTY010000010.1"/>
</dbReference>
<dbReference type="NCBIfam" id="TIGR01901">
    <property type="entry name" value="adhes_NPXG"/>
    <property type="match status" value="1"/>
</dbReference>
<evidence type="ECO:0000259" key="2">
    <source>
        <dbReference type="SMART" id="SM00912"/>
    </source>
</evidence>
<protein>
    <submittedName>
        <fullName evidence="3">tRNA nuclease CdiA-2</fullName>
        <ecNumber evidence="3">3.1.-.-</ecNumber>
    </submittedName>
</protein>
<evidence type="ECO:0000313" key="4">
    <source>
        <dbReference type="Proteomes" id="UP000494329"/>
    </source>
</evidence>
<dbReference type="SMART" id="SM00912">
    <property type="entry name" value="Haemagg_act"/>
    <property type="match status" value="1"/>
</dbReference>
<dbReference type="Pfam" id="PF05860">
    <property type="entry name" value="TPS"/>
    <property type="match status" value="1"/>
</dbReference>
<dbReference type="InterPro" id="IPR012334">
    <property type="entry name" value="Pectin_lyas_fold"/>
</dbReference>
<feature type="region of interest" description="Disordered" evidence="1">
    <location>
        <begin position="1923"/>
        <end position="1946"/>
    </location>
</feature>
<organism evidence="3 4">
    <name type="scientific">Paraburkholderia solisilvae</name>
    <dbReference type="NCBI Taxonomy" id="624376"/>
    <lineage>
        <taxon>Bacteria</taxon>
        <taxon>Pseudomonadati</taxon>
        <taxon>Pseudomonadota</taxon>
        <taxon>Betaproteobacteria</taxon>
        <taxon>Burkholderiales</taxon>
        <taxon>Burkholderiaceae</taxon>
        <taxon>Paraburkholderia</taxon>
    </lineage>
</organism>